<keyword evidence="2 6" id="KW-0378">Hydrolase</keyword>
<evidence type="ECO:0000256" key="4">
    <source>
        <dbReference type="ARBA" id="ARBA00023157"/>
    </source>
</evidence>
<comment type="caution">
    <text evidence="5">Lacks conserved residue(s) required for the propagation of feature annotation.</text>
</comment>
<gene>
    <name evidence="9" type="ORF">GSOID_T00013325001</name>
</gene>
<sequence>MKISIAALFSAISADSKLYTKYQVPPYCGVPKYEPNKELFANLPVRSQHSLIQEITLRYEELKKAAETKIAAANDQPEWKNYDPESGRIQESYISSRPFGQFAGFSKVRYGRSVVEQQSSPNTSASWIGKADYEMIGEYLQRLSQLANIPRHFDATKLVANVTPYNPNGTGSKTVRIVGGDEAKEHRTVDWPWQAYLHICGQWSNGQVTCNSCGGTLVSPKHLVTAAHCVPEINTASSVMLGSNSKLQGGNMILLKSNRHVKHIAVSHFIRHRNWNKPEPYNNDIAIAVMEEEVAFTDKVSPMCLPKESVCFEEGTPCVATGWGRIDSHINSFPDMLQEVAVKIISRERCKKYHGYDTVNENMICAGYENGGRDSCSGDSGGPLVCRPGPVGTPWVLYGIISWGHGCARKGSPGVYTNVPKLIDWVREKTGLNPTYSMEKCYSDESVRTIVTNSQSAPNSADIIETLNCDSPNGNGSFHTDSGVFKTANYPRNYPKNQVCSFCVKPNRSGGFVQIDVNEIQLDSKKYCQKRGDYLLVEPKDRQAYYLCHVRRSDAYVHTIINSGPICLRFVSNADVERAGLHATYKQIDSPPSRCGGDMVQSLNLDNPEVTISSMSYPEKYNDRVKSSCAWLIKVPDHVKKQGYRVRLDFSVLSLEKNKFKEIFCDKSDTITIYASNTCEKESLASAKILYELCGFYRPRYLPYLDINSASFCILFKINGDTSKNGPGFKAAVKLIN</sequence>
<dbReference type="InterPro" id="IPR035914">
    <property type="entry name" value="Sperma_CUB_dom_sf"/>
</dbReference>
<feature type="domain" description="CUB" evidence="7">
    <location>
        <begin position="474"/>
        <end position="588"/>
    </location>
</feature>
<dbReference type="InParanoid" id="E4WZG8"/>
<dbReference type="AlphaFoldDB" id="E4WZG8"/>
<feature type="domain" description="Peptidase S1" evidence="8">
    <location>
        <begin position="177"/>
        <end position="431"/>
    </location>
</feature>
<dbReference type="Gene3D" id="2.60.120.290">
    <property type="entry name" value="Spermadhesin, CUB domain"/>
    <property type="match status" value="2"/>
</dbReference>
<dbReference type="InterPro" id="IPR001314">
    <property type="entry name" value="Peptidase_S1A"/>
</dbReference>
<evidence type="ECO:0000259" key="7">
    <source>
        <dbReference type="PROSITE" id="PS01180"/>
    </source>
</evidence>
<evidence type="ECO:0000259" key="8">
    <source>
        <dbReference type="PROSITE" id="PS50240"/>
    </source>
</evidence>
<dbReference type="PROSITE" id="PS50240">
    <property type="entry name" value="TRYPSIN_DOM"/>
    <property type="match status" value="1"/>
</dbReference>
<proteinExistence type="predicted"/>
<reference evidence="9" key="1">
    <citation type="journal article" date="2010" name="Science">
        <title>Plasticity of animal genome architecture unmasked by rapid evolution of a pelagic tunicate.</title>
        <authorList>
            <person name="Denoeud F."/>
            <person name="Henriet S."/>
            <person name="Mungpakdee S."/>
            <person name="Aury J.M."/>
            <person name="Da Silva C."/>
            <person name="Brinkmann H."/>
            <person name="Mikhaleva J."/>
            <person name="Olsen L.C."/>
            <person name="Jubin C."/>
            <person name="Canestro C."/>
            <person name="Bouquet J.M."/>
            <person name="Danks G."/>
            <person name="Poulain J."/>
            <person name="Campsteijn C."/>
            <person name="Adamski M."/>
            <person name="Cross I."/>
            <person name="Yadetie F."/>
            <person name="Muffato M."/>
            <person name="Louis A."/>
            <person name="Butcher S."/>
            <person name="Tsagkogeorga G."/>
            <person name="Konrad A."/>
            <person name="Singh S."/>
            <person name="Jensen M.F."/>
            <person name="Cong E.H."/>
            <person name="Eikeseth-Otteraa H."/>
            <person name="Noel B."/>
            <person name="Anthouard V."/>
            <person name="Porcel B.M."/>
            <person name="Kachouri-Lafond R."/>
            <person name="Nishino A."/>
            <person name="Ugolini M."/>
            <person name="Chourrout P."/>
            <person name="Nishida H."/>
            <person name="Aasland R."/>
            <person name="Huzurbazar S."/>
            <person name="Westhof E."/>
            <person name="Delsuc F."/>
            <person name="Lehrach H."/>
            <person name="Reinhardt R."/>
            <person name="Weissenbach J."/>
            <person name="Roy S.W."/>
            <person name="Artiguenave F."/>
            <person name="Postlethwait J.H."/>
            <person name="Manak J.R."/>
            <person name="Thompson E.M."/>
            <person name="Jaillon O."/>
            <person name="Du Pasquier L."/>
            <person name="Boudinot P."/>
            <person name="Liberles D.A."/>
            <person name="Volff J.N."/>
            <person name="Philippe H."/>
            <person name="Lenhard B."/>
            <person name="Roest Crollius H."/>
            <person name="Wincker P."/>
            <person name="Chourrout D."/>
        </authorList>
    </citation>
    <scope>NUCLEOTIDE SEQUENCE [LARGE SCALE GENOMIC DNA]</scope>
</reference>
<dbReference type="SUPFAM" id="SSF50494">
    <property type="entry name" value="Trypsin-like serine proteases"/>
    <property type="match status" value="1"/>
</dbReference>
<evidence type="ECO:0000313" key="10">
    <source>
        <dbReference type="Proteomes" id="UP000001307"/>
    </source>
</evidence>
<dbReference type="InterPro" id="IPR000859">
    <property type="entry name" value="CUB_dom"/>
</dbReference>
<dbReference type="EMBL" id="FN653019">
    <property type="protein sequence ID" value="CBY22564.1"/>
    <property type="molecule type" value="Genomic_DNA"/>
</dbReference>
<dbReference type="SUPFAM" id="SSF49854">
    <property type="entry name" value="Spermadhesin, CUB domain"/>
    <property type="match status" value="2"/>
</dbReference>
<keyword evidence="4" id="KW-1015">Disulfide bond</keyword>
<dbReference type="CDD" id="cd00041">
    <property type="entry name" value="CUB"/>
    <property type="match status" value="1"/>
</dbReference>
<dbReference type="GO" id="GO:0006508">
    <property type="term" value="P:proteolysis"/>
    <property type="evidence" value="ECO:0007669"/>
    <property type="project" value="UniProtKB-KW"/>
</dbReference>
<dbReference type="Gene3D" id="2.40.10.10">
    <property type="entry name" value="Trypsin-like serine proteases"/>
    <property type="match status" value="1"/>
</dbReference>
<evidence type="ECO:0000256" key="6">
    <source>
        <dbReference type="RuleBase" id="RU363034"/>
    </source>
</evidence>
<organism evidence="9">
    <name type="scientific">Oikopleura dioica</name>
    <name type="common">Tunicate</name>
    <dbReference type="NCBI Taxonomy" id="34765"/>
    <lineage>
        <taxon>Eukaryota</taxon>
        <taxon>Metazoa</taxon>
        <taxon>Chordata</taxon>
        <taxon>Tunicata</taxon>
        <taxon>Appendicularia</taxon>
        <taxon>Copelata</taxon>
        <taxon>Oikopleuridae</taxon>
        <taxon>Oikopleura</taxon>
    </lineage>
</organism>
<keyword evidence="3 6" id="KW-0720">Serine protease</keyword>
<name>E4WZG8_OIKDI</name>
<dbReference type="SMART" id="SM00020">
    <property type="entry name" value="Tryp_SPc"/>
    <property type="match status" value="1"/>
</dbReference>
<dbReference type="Pfam" id="PF00089">
    <property type="entry name" value="Trypsin"/>
    <property type="match status" value="1"/>
</dbReference>
<dbReference type="Pfam" id="PF00431">
    <property type="entry name" value="CUB"/>
    <property type="match status" value="2"/>
</dbReference>
<evidence type="ECO:0000256" key="5">
    <source>
        <dbReference type="PROSITE-ProRule" id="PRU00059"/>
    </source>
</evidence>
<dbReference type="PANTHER" id="PTHR24252">
    <property type="entry name" value="ACROSIN-RELATED"/>
    <property type="match status" value="1"/>
</dbReference>
<dbReference type="InterPro" id="IPR001254">
    <property type="entry name" value="Trypsin_dom"/>
</dbReference>
<keyword evidence="10" id="KW-1185">Reference proteome</keyword>
<dbReference type="InterPro" id="IPR018114">
    <property type="entry name" value="TRYPSIN_HIS"/>
</dbReference>
<dbReference type="OrthoDB" id="425190at2759"/>
<dbReference type="PROSITE" id="PS00135">
    <property type="entry name" value="TRYPSIN_SER"/>
    <property type="match status" value="1"/>
</dbReference>
<evidence type="ECO:0000313" key="9">
    <source>
        <dbReference type="EMBL" id="CBY22564.1"/>
    </source>
</evidence>
<dbReference type="GO" id="GO:0004252">
    <property type="term" value="F:serine-type endopeptidase activity"/>
    <property type="evidence" value="ECO:0007669"/>
    <property type="project" value="InterPro"/>
</dbReference>
<dbReference type="InterPro" id="IPR043504">
    <property type="entry name" value="Peptidase_S1_PA_chymotrypsin"/>
</dbReference>
<dbReference type="PANTHER" id="PTHR24252:SF7">
    <property type="entry name" value="HYALIN"/>
    <property type="match status" value="1"/>
</dbReference>
<feature type="domain" description="CUB" evidence="7">
    <location>
        <begin position="595"/>
        <end position="736"/>
    </location>
</feature>
<evidence type="ECO:0000256" key="2">
    <source>
        <dbReference type="ARBA" id="ARBA00022801"/>
    </source>
</evidence>
<dbReference type="InterPro" id="IPR033116">
    <property type="entry name" value="TRYPSIN_SER"/>
</dbReference>
<dbReference type="FunFam" id="2.40.10.10:FF:000003">
    <property type="entry name" value="Transmembrane serine protease 3"/>
    <property type="match status" value="1"/>
</dbReference>
<keyword evidence="1 6" id="KW-0645">Protease</keyword>
<dbReference type="Proteomes" id="UP000001307">
    <property type="component" value="Unassembled WGS sequence"/>
</dbReference>
<evidence type="ECO:0000256" key="1">
    <source>
        <dbReference type="ARBA" id="ARBA00022670"/>
    </source>
</evidence>
<dbReference type="PROSITE" id="PS01180">
    <property type="entry name" value="CUB"/>
    <property type="match status" value="2"/>
</dbReference>
<dbReference type="SMART" id="SM00042">
    <property type="entry name" value="CUB"/>
    <property type="match status" value="1"/>
</dbReference>
<dbReference type="CDD" id="cd00190">
    <property type="entry name" value="Tryp_SPc"/>
    <property type="match status" value="1"/>
</dbReference>
<accession>E4WZG8</accession>
<protein>
    <submittedName>
        <fullName evidence="9">Uncharacterized protein</fullName>
    </submittedName>
</protein>
<dbReference type="PRINTS" id="PR00722">
    <property type="entry name" value="CHYMOTRYPSIN"/>
</dbReference>
<dbReference type="InterPro" id="IPR009003">
    <property type="entry name" value="Peptidase_S1_PA"/>
</dbReference>
<evidence type="ECO:0000256" key="3">
    <source>
        <dbReference type="ARBA" id="ARBA00022825"/>
    </source>
</evidence>
<dbReference type="PROSITE" id="PS00134">
    <property type="entry name" value="TRYPSIN_HIS"/>
    <property type="match status" value="1"/>
</dbReference>